<dbReference type="PANTHER" id="PTHR30328">
    <property type="entry name" value="TRANSCRIPTIONAL REPRESSOR"/>
    <property type="match status" value="1"/>
</dbReference>
<evidence type="ECO:0000259" key="3">
    <source>
        <dbReference type="PROSITE" id="PS50977"/>
    </source>
</evidence>
<comment type="caution">
    <text evidence="4">The sequence shown here is derived from an EMBL/GenBank/DDBJ whole genome shotgun (WGS) entry which is preliminary data.</text>
</comment>
<dbReference type="NCBIfam" id="NF037937">
    <property type="entry name" value="septum_RefZ"/>
    <property type="match status" value="1"/>
</dbReference>
<proteinExistence type="predicted"/>
<feature type="domain" description="HTH tetR-type" evidence="3">
    <location>
        <begin position="3"/>
        <end position="63"/>
    </location>
</feature>
<dbReference type="SUPFAM" id="SSF48498">
    <property type="entry name" value="Tetracyclin repressor-like, C-terminal domain"/>
    <property type="match status" value="1"/>
</dbReference>
<sequence>MKKNSKDSIVEAAIYLFNTKGFSGTTIRDIAQKANSNVSNISYYFQNKHGLLEYCFLKYFESYIAELESAFLCIDQGAKATLQKMAESIINYHTENMQLTRLILREMSIDSQTVREIMSTYFAKEKYYFKAVIEEGMITGEFRQVSVSFTIVQLKSLLSMPFLNTHYLSEVLHVFPHEPYFTQKYIGEINNWIEGVLTPHHPKELVFESI</sequence>
<dbReference type="InterPro" id="IPR001647">
    <property type="entry name" value="HTH_TetR"/>
</dbReference>
<dbReference type="PROSITE" id="PS50977">
    <property type="entry name" value="HTH_TETR_2"/>
    <property type="match status" value="1"/>
</dbReference>
<dbReference type="EMBL" id="JBHLUU010000015">
    <property type="protein sequence ID" value="MFC0474145.1"/>
    <property type="molecule type" value="Genomic_DNA"/>
</dbReference>
<dbReference type="Pfam" id="PF00440">
    <property type="entry name" value="TetR_N"/>
    <property type="match status" value="1"/>
</dbReference>
<keyword evidence="5" id="KW-1185">Reference proteome</keyword>
<organism evidence="4 5">
    <name type="scientific">Robertmurraya beringensis</name>
    <dbReference type="NCBI Taxonomy" id="641660"/>
    <lineage>
        <taxon>Bacteria</taxon>
        <taxon>Bacillati</taxon>
        <taxon>Bacillota</taxon>
        <taxon>Bacilli</taxon>
        <taxon>Bacillales</taxon>
        <taxon>Bacillaceae</taxon>
        <taxon>Robertmurraya</taxon>
    </lineage>
</organism>
<protein>
    <submittedName>
        <fullName evidence="4">Forespore capture DNA-binding protein RefZ</fullName>
    </submittedName>
</protein>
<dbReference type="Proteomes" id="UP001589738">
    <property type="component" value="Unassembled WGS sequence"/>
</dbReference>
<evidence type="ECO:0000313" key="4">
    <source>
        <dbReference type="EMBL" id="MFC0474145.1"/>
    </source>
</evidence>
<reference evidence="4 5" key="1">
    <citation type="submission" date="2024-09" db="EMBL/GenBank/DDBJ databases">
        <authorList>
            <person name="Sun Q."/>
            <person name="Mori K."/>
        </authorList>
    </citation>
    <scope>NUCLEOTIDE SEQUENCE [LARGE SCALE GENOMIC DNA]</scope>
    <source>
        <strain evidence="4 5">CGMCC 1.9126</strain>
    </source>
</reference>
<dbReference type="PANTHER" id="PTHR30328:SF54">
    <property type="entry name" value="HTH-TYPE TRANSCRIPTIONAL REPRESSOR SCO4008"/>
    <property type="match status" value="1"/>
</dbReference>
<gene>
    <name evidence="4" type="primary">refZ</name>
    <name evidence="4" type="ORF">ACFFHF_02400</name>
</gene>
<dbReference type="InterPro" id="IPR036271">
    <property type="entry name" value="Tet_transcr_reg_TetR-rel_C_sf"/>
</dbReference>
<evidence type="ECO:0000313" key="5">
    <source>
        <dbReference type="Proteomes" id="UP001589738"/>
    </source>
</evidence>
<accession>A0ABV6KMI8</accession>
<dbReference type="PRINTS" id="PR00455">
    <property type="entry name" value="HTHTETR"/>
</dbReference>
<feature type="DNA-binding region" description="H-T-H motif" evidence="2">
    <location>
        <begin position="26"/>
        <end position="45"/>
    </location>
</feature>
<dbReference type="SUPFAM" id="SSF46689">
    <property type="entry name" value="Homeodomain-like"/>
    <property type="match status" value="1"/>
</dbReference>
<name>A0ABV6KMI8_9BACI</name>
<dbReference type="RefSeq" id="WP_160546985.1">
    <property type="nucleotide sequence ID" value="NZ_JBHLUU010000015.1"/>
</dbReference>
<dbReference type="Gene3D" id="1.10.357.10">
    <property type="entry name" value="Tetracycline Repressor, domain 2"/>
    <property type="match status" value="1"/>
</dbReference>
<dbReference type="Gene3D" id="1.10.10.60">
    <property type="entry name" value="Homeodomain-like"/>
    <property type="match status" value="1"/>
</dbReference>
<dbReference type="InterPro" id="IPR009057">
    <property type="entry name" value="Homeodomain-like_sf"/>
</dbReference>
<dbReference type="GO" id="GO:0003677">
    <property type="term" value="F:DNA binding"/>
    <property type="evidence" value="ECO:0007669"/>
    <property type="project" value="UniProtKB-KW"/>
</dbReference>
<evidence type="ECO:0000256" key="1">
    <source>
        <dbReference type="ARBA" id="ARBA00023125"/>
    </source>
</evidence>
<dbReference type="InterPro" id="IPR050109">
    <property type="entry name" value="HTH-type_TetR-like_transc_reg"/>
</dbReference>
<keyword evidence="1 2" id="KW-0238">DNA-binding</keyword>
<evidence type="ECO:0000256" key="2">
    <source>
        <dbReference type="PROSITE-ProRule" id="PRU00335"/>
    </source>
</evidence>